<dbReference type="EMBL" id="CP023344">
    <property type="protein sequence ID" value="ATC65734.1"/>
    <property type="molecule type" value="Genomic_DNA"/>
</dbReference>
<keyword evidence="2" id="KW-1133">Transmembrane helix</keyword>
<evidence type="ECO:0000256" key="2">
    <source>
        <dbReference type="SAM" id="Phobius"/>
    </source>
</evidence>
<evidence type="ECO:0000256" key="1">
    <source>
        <dbReference type="SAM" id="MobiDB-lite"/>
    </source>
</evidence>
<sequence>MDIVPLTLVISLCLTFTFIVFFAREQARRRFGSAESESLLPLLDENRVTPAAVPAAAPAIVIDMSKARPRCRDHHNCTKGGHCEHREVRGHSYPEAHA</sequence>
<proteinExistence type="predicted"/>
<keyword evidence="2" id="KW-0812">Transmembrane</keyword>
<feature type="transmembrane region" description="Helical" evidence="2">
    <location>
        <begin position="6"/>
        <end position="23"/>
    </location>
</feature>
<feature type="region of interest" description="Disordered" evidence="1">
    <location>
        <begin position="75"/>
        <end position="98"/>
    </location>
</feature>
<dbReference type="Proteomes" id="UP000217265">
    <property type="component" value="Chromosome"/>
</dbReference>
<keyword evidence="4" id="KW-1185">Reference proteome</keyword>
<evidence type="ECO:0000313" key="4">
    <source>
        <dbReference type="Proteomes" id="UP000217265"/>
    </source>
</evidence>
<gene>
    <name evidence="3" type="ORF">CMV30_18260</name>
</gene>
<dbReference type="OrthoDB" id="200223at2"/>
<dbReference type="KEGG" id="vbh:CMV30_18260"/>
<protein>
    <submittedName>
        <fullName evidence="3">Uncharacterized protein</fullName>
    </submittedName>
</protein>
<name>A0A290QB29_9BACT</name>
<keyword evidence="2" id="KW-0472">Membrane</keyword>
<organism evidence="3 4">
    <name type="scientific">Nibricoccus aquaticus</name>
    <dbReference type="NCBI Taxonomy" id="2576891"/>
    <lineage>
        <taxon>Bacteria</taxon>
        <taxon>Pseudomonadati</taxon>
        <taxon>Verrucomicrobiota</taxon>
        <taxon>Opitutia</taxon>
        <taxon>Opitutales</taxon>
        <taxon>Opitutaceae</taxon>
        <taxon>Nibricoccus</taxon>
    </lineage>
</organism>
<accession>A0A290QB29</accession>
<evidence type="ECO:0000313" key="3">
    <source>
        <dbReference type="EMBL" id="ATC65734.1"/>
    </source>
</evidence>
<reference evidence="3 4" key="1">
    <citation type="submission" date="2017-09" db="EMBL/GenBank/DDBJ databases">
        <title>Complete genome sequence of Verrucomicrobial strain HZ-65, isolated from freshwater.</title>
        <authorList>
            <person name="Choi A."/>
        </authorList>
    </citation>
    <scope>NUCLEOTIDE SEQUENCE [LARGE SCALE GENOMIC DNA]</scope>
    <source>
        <strain evidence="3 4">HZ-65</strain>
    </source>
</reference>
<dbReference type="AlphaFoldDB" id="A0A290QB29"/>
<feature type="compositionally biased region" description="Basic and acidic residues" evidence="1">
    <location>
        <begin position="81"/>
        <end position="98"/>
    </location>
</feature>
<dbReference type="RefSeq" id="WP_096057363.1">
    <property type="nucleotide sequence ID" value="NZ_CP023344.1"/>
</dbReference>